<dbReference type="RefSeq" id="XP_001799036.1">
    <property type="nucleotide sequence ID" value="XM_001798984.1"/>
</dbReference>
<dbReference type="EC" id="2.3.2.27" evidence="5"/>
<keyword evidence="8" id="KW-0808">Transferase</keyword>
<dbReference type="eggNOG" id="KOG2016">
    <property type="taxonomic scope" value="Eukaryota"/>
</dbReference>
<dbReference type="SMART" id="SM00184">
    <property type="entry name" value="RING"/>
    <property type="match status" value="1"/>
</dbReference>
<dbReference type="GO" id="GO:0045116">
    <property type="term" value="P:protein neddylation"/>
    <property type="evidence" value="ECO:0000318"/>
    <property type="project" value="GO_Central"/>
</dbReference>
<dbReference type="PANTHER" id="PTHR14134">
    <property type="entry name" value="E3 UBIQUITIN-PROTEIN LIGASE RAD18"/>
    <property type="match status" value="1"/>
</dbReference>
<feature type="domain" description="RING-type" evidence="23">
    <location>
        <begin position="656"/>
        <end position="694"/>
    </location>
</feature>
<dbReference type="SUPFAM" id="SSF69572">
    <property type="entry name" value="Activating enzymes of the ubiquitin-like proteins"/>
    <property type="match status" value="1"/>
</dbReference>
<keyword evidence="9" id="KW-0479">Metal-binding</keyword>
<dbReference type="InterPro" id="IPR000594">
    <property type="entry name" value="ThiF_NAD_FAD-bd"/>
</dbReference>
<dbReference type="SMART" id="SM00734">
    <property type="entry name" value="ZnF_Rad18"/>
    <property type="match status" value="1"/>
</dbReference>
<dbReference type="PROSITE" id="PS50089">
    <property type="entry name" value="ZF_RING_2"/>
    <property type="match status" value="1"/>
</dbReference>
<accession>Q0UHN6</accession>
<dbReference type="SMART" id="SM00504">
    <property type="entry name" value="Ubox"/>
    <property type="match status" value="1"/>
</dbReference>
<dbReference type="GO" id="GO:0003755">
    <property type="term" value="F:peptidyl-prolyl cis-trans isomerase activity"/>
    <property type="evidence" value="ECO:0007669"/>
    <property type="project" value="UniProtKB-KW"/>
</dbReference>
<evidence type="ECO:0000256" key="10">
    <source>
        <dbReference type="ARBA" id="ARBA00022763"/>
    </source>
</evidence>
<feature type="compositionally biased region" description="Basic and acidic residues" evidence="22">
    <location>
        <begin position="724"/>
        <end position="734"/>
    </location>
</feature>
<evidence type="ECO:0000256" key="4">
    <source>
        <dbReference type="ARBA" id="ARBA00009506"/>
    </source>
</evidence>
<dbReference type="InterPro" id="IPR001841">
    <property type="entry name" value="Znf_RING"/>
</dbReference>
<dbReference type="GeneID" id="5975935"/>
<dbReference type="InParanoid" id="Q0UHN6"/>
<dbReference type="GO" id="GO:0019781">
    <property type="term" value="F:NEDD8 activating enzyme activity"/>
    <property type="evidence" value="ECO:0000318"/>
    <property type="project" value="GO_Central"/>
</dbReference>
<name>Q0UHN6_PHANO</name>
<dbReference type="InterPro" id="IPR039577">
    <property type="entry name" value="Rad18"/>
</dbReference>
<dbReference type="Gene3D" id="3.30.40.10">
    <property type="entry name" value="Zinc/RING finger domain, C3HC4 (zinc finger)"/>
    <property type="match status" value="1"/>
</dbReference>
<evidence type="ECO:0000256" key="3">
    <source>
        <dbReference type="ARBA" id="ARBA00004906"/>
    </source>
</evidence>
<evidence type="ECO:0000256" key="15">
    <source>
        <dbReference type="ARBA" id="ARBA00023125"/>
    </source>
</evidence>
<keyword evidence="10" id="KW-0227">DNA damage</keyword>
<protein>
    <recommendedName>
        <fullName evidence="7">Postreplication repair E3 ubiquitin-protein ligase RAD18</fullName>
        <ecNumber evidence="5">2.3.2.27</ecNumber>
        <ecNumber evidence="6">5.2.1.8</ecNumber>
    </recommendedName>
    <alternativeName>
        <fullName evidence="19">Postreplication repair E3 ubiquitin-protein ligase rad18</fullName>
    </alternativeName>
    <alternativeName>
        <fullName evidence="18 20">RING-type E3 ubiquitin transferase RAD18</fullName>
    </alternativeName>
</protein>
<feature type="region of interest" description="Disordered" evidence="22">
    <location>
        <begin position="724"/>
        <end position="792"/>
    </location>
</feature>
<feature type="compositionally biased region" description="Polar residues" evidence="22">
    <location>
        <begin position="921"/>
        <end position="933"/>
    </location>
</feature>
<dbReference type="VEuPathDB" id="FungiDB:JI435_306160"/>
<evidence type="ECO:0000256" key="9">
    <source>
        <dbReference type="ARBA" id="ARBA00022723"/>
    </source>
</evidence>
<evidence type="ECO:0000256" key="8">
    <source>
        <dbReference type="ARBA" id="ARBA00022679"/>
    </source>
</evidence>
<keyword evidence="15" id="KW-0238">DNA-binding</keyword>
<feature type="region of interest" description="Disordered" evidence="22">
    <location>
        <begin position="586"/>
        <end position="632"/>
    </location>
</feature>
<organism evidence="24 25">
    <name type="scientific">Phaeosphaeria nodorum (strain SN15 / ATCC MYA-4574 / FGSC 10173)</name>
    <name type="common">Glume blotch fungus</name>
    <name type="synonym">Parastagonospora nodorum</name>
    <dbReference type="NCBI Taxonomy" id="321614"/>
    <lineage>
        <taxon>Eukaryota</taxon>
        <taxon>Fungi</taxon>
        <taxon>Dikarya</taxon>
        <taxon>Ascomycota</taxon>
        <taxon>Pezizomycotina</taxon>
        <taxon>Dothideomycetes</taxon>
        <taxon>Pleosporomycetidae</taxon>
        <taxon>Pleosporales</taxon>
        <taxon>Pleosporineae</taxon>
        <taxon>Phaeosphaeriaceae</taxon>
        <taxon>Parastagonospora</taxon>
    </lineage>
</organism>
<proteinExistence type="inferred from homology"/>
<evidence type="ECO:0000256" key="20">
    <source>
        <dbReference type="ARBA" id="ARBA00082369"/>
    </source>
</evidence>
<comment type="pathway">
    <text evidence="3">Protein modification; protein ubiquitination.</text>
</comment>
<dbReference type="PROSITE" id="PS00518">
    <property type="entry name" value="ZF_RING_1"/>
    <property type="match status" value="1"/>
</dbReference>
<evidence type="ECO:0000256" key="18">
    <source>
        <dbReference type="ARBA" id="ARBA00031783"/>
    </source>
</evidence>
<dbReference type="FunFam" id="3.40.50.720:FF:000860">
    <property type="entry name" value="NEDD8-activating enzyme E1 regulatory subunit"/>
    <property type="match status" value="1"/>
</dbReference>
<evidence type="ECO:0000256" key="19">
    <source>
        <dbReference type="ARBA" id="ARBA00074353"/>
    </source>
</evidence>
<feature type="compositionally biased region" description="Basic and acidic residues" evidence="22">
    <location>
        <begin position="879"/>
        <end position="888"/>
    </location>
</feature>
<dbReference type="InterPro" id="IPR006642">
    <property type="entry name" value="Rad18_UBZ4"/>
</dbReference>
<dbReference type="SUPFAM" id="SSF57850">
    <property type="entry name" value="RING/U-box"/>
    <property type="match status" value="1"/>
</dbReference>
<evidence type="ECO:0000256" key="11">
    <source>
        <dbReference type="ARBA" id="ARBA00022771"/>
    </source>
</evidence>
<dbReference type="GO" id="GO:0005737">
    <property type="term" value="C:cytoplasm"/>
    <property type="evidence" value="ECO:0000318"/>
    <property type="project" value="GO_Central"/>
</dbReference>
<comment type="subcellular location">
    <subcellularLocation>
        <location evidence="2">Nucleus</location>
    </subcellularLocation>
</comment>
<dbReference type="Gene3D" id="3.40.50.720">
    <property type="entry name" value="NAD(P)-binding Rossmann-like Domain"/>
    <property type="match status" value="2"/>
</dbReference>
<dbReference type="HOGENOM" id="CLU_263003_0_0_1"/>
<dbReference type="STRING" id="321614.Q0UHN6"/>
<dbReference type="InterPro" id="IPR017907">
    <property type="entry name" value="Znf_RING_CS"/>
</dbReference>
<dbReference type="GO" id="GO:0008270">
    <property type="term" value="F:zinc ion binding"/>
    <property type="evidence" value="ECO:0007669"/>
    <property type="project" value="UniProtKB-KW"/>
</dbReference>
<dbReference type="GO" id="GO:0006513">
    <property type="term" value="P:protein monoubiquitination"/>
    <property type="evidence" value="ECO:0007669"/>
    <property type="project" value="InterPro"/>
</dbReference>
<dbReference type="EMBL" id="CH445337">
    <property type="protein sequence ID" value="EAT83896.2"/>
    <property type="molecule type" value="Genomic_DNA"/>
</dbReference>
<feature type="compositionally biased region" description="Polar residues" evidence="22">
    <location>
        <begin position="951"/>
        <end position="964"/>
    </location>
</feature>
<evidence type="ECO:0000313" key="25">
    <source>
        <dbReference type="Proteomes" id="UP000001055"/>
    </source>
</evidence>
<feature type="compositionally biased region" description="Polar residues" evidence="22">
    <location>
        <begin position="600"/>
        <end position="613"/>
    </location>
</feature>
<keyword evidence="11 21" id="KW-0863">Zinc-finger</keyword>
<evidence type="ECO:0000259" key="23">
    <source>
        <dbReference type="PROSITE" id="PS50089"/>
    </source>
</evidence>
<evidence type="ECO:0000256" key="12">
    <source>
        <dbReference type="ARBA" id="ARBA00022786"/>
    </source>
</evidence>
<dbReference type="GO" id="GO:0006281">
    <property type="term" value="P:DNA repair"/>
    <property type="evidence" value="ECO:0007669"/>
    <property type="project" value="UniProtKB-KW"/>
</dbReference>
<dbReference type="Proteomes" id="UP000001055">
    <property type="component" value="Unassembled WGS sequence"/>
</dbReference>
<dbReference type="InterPro" id="IPR003613">
    <property type="entry name" value="Ubox_domain"/>
</dbReference>
<evidence type="ECO:0000256" key="7">
    <source>
        <dbReference type="ARBA" id="ARBA00015551"/>
    </source>
</evidence>
<feature type="compositionally biased region" description="Acidic residues" evidence="22">
    <location>
        <begin position="1226"/>
        <end position="1235"/>
    </location>
</feature>
<dbReference type="GO" id="GO:0061630">
    <property type="term" value="F:ubiquitin protein ligase activity"/>
    <property type="evidence" value="ECO:0007669"/>
    <property type="project" value="UniProtKB-EC"/>
</dbReference>
<comment type="catalytic activity">
    <reaction evidence="1">
        <text>S-ubiquitinyl-[E2 ubiquitin-conjugating enzyme]-L-cysteine + [acceptor protein]-L-lysine = [E2 ubiquitin-conjugating enzyme]-L-cysteine + N(6)-ubiquitinyl-[acceptor protein]-L-lysine.</text>
        <dbReference type="EC" id="2.3.2.27"/>
    </reaction>
</comment>
<feature type="region of interest" description="Disordered" evidence="22">
    <location>
        <begin position="873"/>
        <end position="933"/>
    </location>
</feature>
<evidence type="ECO:0000256" key="5">
    <source>
        <dbReference type="ARBA" id="ARBA00012483"/>
    </source>
</evidence>
<evidence type="ECO:0000256" key="17">
    <source>
        <dbReference type="ARBA" id="ARBA00023242"/>
    </source>
</evidence>
<feature type="region of interest" description="Disordered" evidence="22">
    <location>
        <begin position="951"/>
        <end position="983"/>
    </location>
</feature>
<dbReference type="EC" id="5.2.1.8" evidence="6"/>
<sequence>MADLPPPVQGPTAKEKKYDRQLRLWGATGQIALENSHILLINSGPGVVGVETLKNLVLPGIGNFTIQDSAIVSEADLGVNFFLEEEHLGSYRAQVTRNLLKELNPDVDGHFITEPAESWLLQPDALRPYTLIIATAPIRPELLAKLSDHASVASIPLFYVHSIGFYSHFSFAQEKTANMDDMAPEDHGHIPYLALLLHYLEEWRKNHDGKVPDNYKDKTELRSIVSKAARTNNPEGGEENFDEAVAAVLKSLNPPQPSSAVKEIFTAPECLLVREDSPTFWVIANAIGLFYTKYNVLPVPGSVPDMKARSADYIQLQNVYKSKARKDLAEVVESVRFLERNTNRSNPIDEKDIEAFCKNAAHIKLVRGRPFQVVQAGEPVKWGDRAKSIAWDEFTATHLKDGLGGAPQVPGETDPDTDTEKLTGIAFKIANDLVKEASATIDEDEYAAVKTQIGEFASELVRAGGAELHNIGALTGGMVSQEVIKVITEQYVPVDNTCVFDGIKSKSMVIKLKETEYGRKDHLMRREIEQDFARCRNNPCPLCSNFGPSLIRDQTKSSLMFLTMPKQTKIIFSLKIQERQPYVADKANNAPKTARDRETTINASDATWSPQRASTPDPPTTPSQSHMDSTFDLPDSTDWIATSLPQFESLEAALRCEVCKEFLSNPVITSCSHTFCSICIRRCIATDGKCPSCKTACSSDKLAPNIAVREVVMRFQEARPKALEMARVDKEEQAHSASNKKRKLDETDIEDGEPTRQTRSRQTRSRGRRIESSDDVPIEVADSEGDGDDDFLPEGMAKCPICNTSMKAELVYNHLDVCDGPSASELEEWENTQGGRADTKESKIMKKDFDGSGYAKSHKTDFDDLIAKARAKRTVPKPEAGEESRENAEANQPTANPEGSRDIESTTQNGTALFPQDSHGESPSAQCPYENNESALSTIRAKVAAANETGSTLATLPSEPSQPEGTPPSAELGMRNPLGSPARKVPMFALPEQPVRDIDSSGAVHTSRISLPPTPTSHTHPSLRHGSLRHTAISNESLRPPPVHIARKPLSTVPAYRSYTSAPQLQDLERARKTPDRTFLAPRVWNRWGRENENAFEEEDDLEERRRCRAYTSSTWSPSLPPFAFESHDSCTTTPSSLPCIAPSPLSLVLAADESPALLTAQPVSMRTVSVSSSQLTFPVLRRTSHFTEHFDVSGEAMWASGANLEGARVRDLRGYREGGGRDGEGEKEDEEEQQEGGRETEKKRKWWRWKGVRNRWIKMACFLRSKVEESGTCEVASPRAL</sequence>
<dbReference type="PANTHER" id="PTHR14134:SF2">
    <property type="entry name" value="E3 UBIQUITIN-PROTEIN LIGASE RAD18"/>
    <property type="match status" value="1"/>
</dbReference>
<feature type="compositionally biased region" description="Basic and acidic residues" evidence="22">
    <location>
        <begin position="1214"/>
        <end position="1225"/>
    </location>
</feature>
<evidence type="ECO:0000256" key="6">
    <source>
        <dbReference type="ARBA" id="ARBA00013194"/>
    </source>
</evidence>
<dbReference type="KEGG" id="pno:SNOG_08728"/>
<evidence type="ECO:0000256" key="14">
    <source>
        <dbReference type="ARBA" id="ARBA00023110"/>
    </source>
</evidence>
<dbReference type="Pfam" id="PF13923">
    <property type="entry name" value="zf-C3HC4_2"/>
    <property type="match status" value="1"/>
</dbReference>
<dbReference type="InterPro" id="IPR035985">
    <property type="entry name" value="Ubiquitin-activating_enz"/>
</dbReference>
<dbReference type="eggNOG" id="KOG0287">
    <property type="taxonomic scope" value="Eukaryota"/>
</dbReference>
<dbReference type="InterPro" id="IPR013083">
    <property type="entry name" value="Znf_RING/FYVE/PHD"/>
</dbReference>
<feature type="compositionally biased region" description="Acidic residues" evidence="22">
    <location>
        <begin position="773"/>
        <end position="792"/>
    </location>
</feature>
<comment type="similarity">
    <text evidence="4">Belongs to the RAD18 family.</text>
</comment>
<evidence type="ECO:0000256" key="13">
    <source>
        <dbReference type="ARBA" id="ARBA00022833"/>
    </source>
</evidence>
<evidence type="ECO:0000256" key="16">
    <source>
        <dbReference type="ARBA" id="ARBA00023204"/>
    </source>
</evidence>
<keyword evidence="13" id="KW-0862">Zinc</keyword>
<dbReference type="GO" id="GO:0006301">
    <property type="term" value="P:DNA damage tolerance"/>
    <property type="evidence" value="ECO:0007669"/>
    <property type="project" value="InterPro"/>
</dbReference>
<dbReference type="FunFam" id="3.30.40.10:FF:000172">
    <property type="entry name" value="E3 ubiquitin-protein ligase RAD18"/>
    <property type="match status" value="1"/>
</dbReference>
<keyword evidence="14" id="KW-0697">Rotamase</keyword>
<dbReference type="Pfam" id="PF00899">
    <property type="entry name" value="ThiF"/>
    <property type="match status" value="1"/>
</dbReference>
<dbReference type="GO" id="GO:0003697">
    <property type="term" value="F:single-stranded DNA binding"/>
    <property type="evidence" value="ECO:0007669"/>
    <property type="project" value="InterPro"/>
</dbReference>
<dbReference type="VEuPathDB" id="FungiDB:JI435_306170"/>
<evidence type="ECO:0000313" key="24">
    <source>
        <dbReference type="EMBL" id="EAT83896.2"/>
    </source>
</evidence>
<dbReference type="GO" id="GO:0005634">
    <property type="term" value="C:nucleus"/>
    <property type="evidence" value="ECO:0007669"/>
    <property type="project" value="UniProtKB-SubCell"/>
</dbReference>
<evidence type="ECO:0000256" key="2">
    <source>
        <dbReference type="ARBA" id="ARBA00004123"/>
    </source>
</evidence>
<keyword evidence="17" id="KW-0539">Nucleus</keyword>
<evidence type="ECO:0000256" key="21">
    <source>
        <dbReference type="PROSITE-ProRule" id="PRU00175"/>
    </source>
</evidence>
<feature type="region of interest" description="Disordered" evidence="22">
    <location>
        <begin position="1214"/>
        <end position="1245"/>
    </location>
</feature>
<evidence type="ECO:0000256" key="1">
    <source>
        <dbReference type="ARBA" id="ARBA00000900"/>
    </source>
</evidence>
<dbReference type="VEuPathDB" id="FungiDB:JI435_306180"/>
<feature type="compositionally biased region" description="Basic residues" evidence="22">
    <location>
        <begin position="758"/>
        <end position="767"/>
    </location>
</feature>
<gene>
    <name evidence="24" type="ORF">SNOG_08728</name>
</gene>
<keyword evidence="16" id="KW-0234">DNA repair</keyword>
<evidence type="ECO:0000256" key="22">
    <source>
        <dbReference type="SAM" id="MobiDB-lite"/>
    </source>
</evidence>
<reference evidence="25" key="1">
    <citation type="journal article" date="2007" name="Plant Cell">
        <title>Dothideomycete-plant interactions illuminated by genome sequencing and EST analysis of the wheat pathogen Stagonospora nodorum.</title>
        <authorList>
            <person name="Hane J.K."/>
            <person name="Lowe R.G."/>
            <person name="Solomon P.S."/>
            <person name="Tan K.C."/>
            <person name="Schoch C.L."/>
            <person name="Spatafora J.W."/>
            <person name="Crous P.W."/>
            <person name="Kodira C."/>
            <person name="Birren B.W."/>
            <person name="Galagan J.E."/>
            <person name="Torriani S.F."/>
            <person name="McDonald B.A."/>
            <person name="Oliver R.P."/>
        </authorList>
    </citation>
    <scope>NUCLEOTIDE SEQUENCE [LARGE SCALE GENOMIC DNA]</scope>
    <source>
        <strain evidence="25">SN15 / ATCC MYA-4574 / FGSC 10173</strain>
    </source>
</reference>
<keyword evidence="14" id="KW-0413">Isomerase</keyword>
<feature type="region of interest" description="Disordered" evidence="22">
    <location>
        <begin position="1001"/>
        <end position="1025"/>
    </location>
</feature>
<keyword evidence="12" id="KW-0833">Ubl conjugation pathway</keyword>